<keyword evidence="6" id="KW-1185">Reference proteome</keyword>
<dbReference type="HOGENOM" id="CLU_013446_2_3_6"/>
<evidence type="ECO:0000259" key="4">
    <source>
        <dbReference type="Pfam" id="PF00437"/>
    </source>
</evidence>
<dbReference type="Gene3D" id="3.30.450.90">
    <property type="match status" value="1"/>
</dbReference>
<comment type="similarity">
    <text evidence="1">Belongs to the GSP E family.</text>
</comment>
<keyword evidence="2" id="KW-0547">Nucleotide-binding</keyword>
<dbReference type="Proteomes" id="UP000006135">
    <property type="component" value="Chromosome"/>
</dbReference>
<dbReference type="KEGG" id="acu:Atc_1171"/>
<dbReference type="PANTHER" id="PTHR30258:SF1">
    <property type="entry name" value="PROTEIN TRANSPORT PROTEIN HOFB HOMOLOG"/>
    <property type="match status" value="1"/>
</dbReference>
<evidence type="ECO:0000256" key="3">
    <source>
        <dbReference type="ARBA" id="ARBA00022840"/>
    </source>
</evidence>
<sequence>MVGFPMGGSALSKRISESAESSAASFEDVLSAHPFPESAKEYAVVDGKHLYVLRGRQGVPVIQSWRAEMARAGFPVEVMECDMEVLDQVRQTTSHASEANLSAIRQVRRIVAQAVSEKASDIHFSLHGEEGKGYMSVQFRVRGTVEDRTQFPYSEGSQMIRAMFQGMAAVTDAAFRETEDQHAVIVNPALLRTDAGEDLGLSGIRLARAPLYDGMNLAARLLYRLEKPREDADLLAQLGYSGRQRRILYRLARQTMGINPFTGPTGSGKSTTLAQMIHSILRMRHGVRIITIEDPVEYVFGSDFVWQYRIANANTDEEKNRAFSGKLKTALRQDPDIIMVGEIRGLEVAKEAINASITGHQVWTTLHVSDPFMIIQRLVAMGADGFYLQDPKMLSSLIAQRLVKTLCPHCSIPADDRTALAQGVDSEDWARLKTWATPDFPMEGVRLKGPGCERCRGTGISGRTVVSQVVPTDEDLLITMVNEGPMPARRKYLARPDAELPMEAHAVLKILSGQTDPRFVVEMLGPIDERPSDLRAFTLEDL</sequence>
<keyword evidence="3" id="KW-0067">ATP-binding</keyword>
<gene>
    <name evidence="5" type="ordered locus">Atc_1171</name>
</gene>
<dbReference type="InterPro" id="IPR001482">
    <property type="entry name" value="T2SS/T4SS_dom"/>
</dbReference>
<accession>F9ZMR0</accession>
<evidence type="ECO:0000313" key="6">
    <source>
        <dbReference type="Proteomes" id="UP000006135"/>
    </source>
</evidence>
<dbReference type="STRING" id="990288.Atc_1171"/>
<protein>
    <submittedName>
        <fullName evidence="5">Type II secretion system protein E</fullName>
    </submittedName>
</protein>
<dbReference type="GO" id="GO:0005886">
    <property type="term" value="C:plasma membrane"/>
    <property type="evidence" value="ECO:0007669"/>
    <property type="project" value="TreeGrafter"/>
</dbReference>
<dbReference type="SUPFAM" id="SSF52540">
    <property type="entry name" value="P-loop containing nucleoside triphosphate hydrolases"/>
    <property type="match status" value="1"/>
</dbReference>
<dbReference type="PANTHER" id="PTHR30258">
    <property type="entry name" value="TYPE II SECRETION SYSTEM PROTEIN GSPE-RELATED"/>
    <property type="match status" value="1"/>
</dbReference>
<dbReference type="Gene3D" id="3.40.50.300">
    <property type="entry name" value="P-loop containing nucleotide triphosphate hydrolases"/>
    <property type="match status" value="1"/>
</dbReference>
<dbReference type="InterPro" id="IPR027417">
    <property type="entry name" value="P-loop_NTPase"/>
</dbReference>
<organism evidence="5 6">
    <name type="scientific">Acidithiobacillus caldus (strain SM-1)</name>
    <dbReference type="NCBI Taxonomy" id="990288"/>
    <lineage>
        <taxon>Bacteria</taxon>
        <taxon>Pseudomonadati</taxon>
        <taxon>Pseudomonadota</taxon>
        <taxon>Acidithiobacillia</taxon>
        <taxon>Acidithiobacillales</taxon>
        <taxon>Acidithiobacillaceae</taxon>
        <taxon>Acidithiobacillus</taxon>
    </lineage>
</organism>
<dbReference type="GeneID" id="92931169"/>
<evidence type="ECO:0000256" key="1">
    <source>
        <dbReference type="ARBA" id="ARBA00006611"/>
    </source>
</evidence>
<evidence type="ECO:0000313" key="5">
    <source>
        <dbReference type="EMBL" id="AEK57820.1"/>
    </source>
</evidence>
<dbReference type="Pfam" id="PF00437">
    <property type="entry name" value="T2SSE"/>
    <property type="match status" value="1"/>
</dbReference>
<feature type="domain" description="Bacterial type II secretion system protein E" evidence="4">
    <location>
        <begin position="103"/>
        <end position="483"/>
    </location>
</feature>
<dbReference type="AlphaFoldDB" id="F9ZMR0"/>
<proteinExistence type="inferred from homology"/>
<dbReference type="RefSeq" id="WP_014002692.1">
    <property type="nucleotide sequence ID" value="NC_015850.1"/>
</dbReference>
<name>F9ZMR0_ACICS</name>
<dbReference type="GO" id="GO:0016887">
    <property type="term" value="F:ATP hydrolysis activity"/>
    <property type="evidence" value="ECO:0007669"/>
    <property type="project" value="TreeGrafter"/>
</dbReference>
<evidence type="ECO:0000256" key="2">
    <source>
        <dbReference type="ARBA" id="ARBA00022741"/>
    </source>
</evidence>
<reference evidence="5 6" key="1">
    <citation type="journal article" date="2011" name="J. Genet. Genomics">
        <title>Unraveling the Acidithiobacillus caldus complete genome and its central metabolisms for carbon assimilation.</title>
        <authorList>
            <person name="You X.Y."/>
            <person name="Guo X."/>
            <person name="Zheng H.J."/>
            <person name="Zhang M.J."/>
            <person name="Liu L.J."/>
            <person name="Zhu Y.Q."/>
            <person name="Zhu B."/>
            <person name="Wang S.Y."/>
            <person name="Zhao G.P."/>
            <person name="Poetsch A."/>
            <person name="Jiang C.Y."/>
            <person name="Liu S.J."/>
        </authorList>
    </citation>
    <scope>NUCLEOTIDE SEQUENCE [LARGE SCALE GENOMIC DNA]</scope>
    <source>
        <strain evidence="5 6">SM-1</strain>
    </source>
</reference>
<dbReference type="GO" id="GO:0005524">
    <property type="term" value="F:ATP binding"/>
    <property type="evidence" value="ECO:0007669"/>
    <property type="project" value="UniProtKB-KW"/>
</dbReference>
<dbReference type="EMBL" id="CP002573">
    <property type="protein sequence ID" value="AEK57820.1"/>
    <property type="molecule type" value="Genomic_DNA"/>
</dbReference>